<gene>
    <name evidence="2" type="ORF">K443DRAFT_678541</name>
</gene>
<keyword evidence="1" id="KW-0732">Signal</keyword>
<reference evidence="2 3" key="1">
    <citation type="submission" date="2014-04" db="EMBL/GenBank/DDBJ databases">
        <authorList>
            <consortium name="DOE Joint Genome Institute"/>
            <person name="Kuo A."/>
            <person name="Kohler A."/>
            <person name="Nagy L.G."/>
            <person name="Floudas D."/>
            <person name="Copeland A."/>
            <person name="Barry K.W."/>
            <person name="Cichocki N."/>
            <person name="Veneault-Fourrey C."/>
            <person name="LaButti K."/>
            <person name="Lindquist E.A."/>
            <person name="Lipzen A."/>
            <person name="Lundell T."/>
            <person name="Morin E."/>
            <person name="Murat C."/>
            <person name="Sun H."/>
            <person name="Tunlid A."/>
            <person name="Henrissat B."/>
            <person name="Grigoriev I.V."/>
            <person name="Hibbett D.S."/>
            <person name="Martin F."/>
            <person name="Nordberg H.P."/>
            <person name="Cantor M.N."/>
            <person name="Hua S.X."/>
        </authorList>
    </citation>
    <scope>NUCLEOTIDE SEQUENCE [LARGE SCALE GENOMIC DNA]</scope>
    <source>
        <strain evidence="2 3">LaAM-08-1</strain>
    </source>
</reference>
<dbReference type="OrthoDB" id="2954591at2759"/>
<dbReference type="EMBL" id="KN838609">
    <property type="protein sequence ID" value="KIK01285.1"/>
    <property type="molecule type" value="Genomic_DNA"/>
</dbReference>
<protein>
    <recommendedName>
        <fullName evidence="4">Secreted protein</fullName>
    </recommendedName>
</protein>
<dbReference type="HOGENOM" id="CLU_2038459_0_0_1"/>
<sequence length="121" mass="13192">MYRQLAFVLLLLGSLGTHCVNAVTCGGFPPAKLEHCVVLMNRYIGDVSVAPIRNGYAVIEFATCAITTRPTSGQAPITNDYLARRGKSTFNDCESTSISGSIPDPRWSRVCMLNTDAMDWC</sequence>
<organism evidence="2 3">
    <name type="scientific">Laccaria amethystina LaAM-08-1</name>
    <dbReference type="NCBI Taxonomy" id="1095629"/>
    <lineage>
        <taxon>Eukaryota</taxon>
        <taxon>Fungi</taxon>
        <taxon>Dikarya</taxon>
        <taxon>Basidiomycota</taxon>
        <taxon>Agaricomycotina</taxon>
        <taxon>Agaricomycetes</taxon>
        <taxon>Agaricomycetidae</taxon>
        <taxon>Agaricales</taxon>
        <taxon>Agaricineae</taxon>
        <taxon>Hydnangiaceae</taxon>
        <taxon>Laccaria</taxon>
    </lineage>
</organism>
<dbReference type="Proteomes" id="UP000054477">
    <property type="component" value="Unassembled WGS sequence"/>
</dbReference>
<evidence type="ECO:0000313" key="2">
    <source>
        <dbReference type="EMBL" id="KIK01285.1"/>
    </source>
</evidence>
<reference evidence="3" key="2">
    <citation type="submission" date="2015-01" db="EMBL/GenBank/DDBJ databases">
        <title>Evolutionary Origins and Diversification of the Mycorrhizal Mutualists.</title>
        <authorList>
            <consortium name="DOE Joint Genome Institute"/>
            <consortium name="Mycorrhizal Genomics Consortium"/>
            <person name="Kohler A."/>
            <person name="Kuo A."/>
            <person name="Nagy L.G."/>
            <person name="Floudas D."/>
            <person name="Copeland A."/>
            <person name="Barry K.W."/>
            <person name="Cichocki N."/>
            <person name="Veneault-Fourrey C."/>
            <person name="LaButti K."/>
            <person name="Lindquist E.A."/>
            <person name="Lipzen A."/>
            <person name="Lundell T."/>
            <person name="Morin E."/>
            <person name="Murat C."/>
            <person name="Riley R."/>
            <person name="Ohm R."/>
            <person name="Sun H."/>
            <person name="Tunlid A."/>
            <person name="Henrissat B."/>
            <person name="Grigoriev I.V."/>
            <person name="Hibbett D.S."/>
            <person name="Martin F."/>
        </authorList>
    </citation>
    <scope>NUCLEOTIDE SEQUENCE [LARGE SCALE GENOMIC DNA]</scope>
    <source>
        <strain evidence="3">LaAM-08-1</strain>
    </source>
</reference>
<name>A0A0C9WRL9_9AGAR</name>
<feature type="signal peptide" evidence="1">
    <location>
        <begin position="1"/>
        <end position="22"/>
    </location>
</feature>
<dbReference type="AlphaFoldDB" id="A0A0C9WRL9"/>
<accession>A0A0C9WRL9</accession>
<evidence type="ECO:0000256" key="1">
    <source>
        <dbReference type="SAM" id="SignalP"/>
    </source>
</evidence>
<evidence type="ECO:0000313" key="3">
    <source>
        <dbReference type="Proteomes" id="UP000054477"/>
    </source>
</evidence>
<proteinExistence type="predicted"/>
<keyword evidence="3" id="KW-1185">Reference proteome</keyword>
<feature type="chain" id="PRO_5002222484" description="Secreted protein" evidence="1">
    <location>
        <begin position="23"/>
        <end position="121"/>
    </location>
</feature>
<evidence type="ECO:0008006" key="4">
    <source>
        <dbReference type="Google" id="ProtNLM"/>
    </source>
</evidence>